<reference evidence="8" key="1">
    <citation type="journal article" date="2010" name="Genome Biol.">
        <title>Genome sequence of the necrotrophic plant pathogen Pythium ultimum reveals original pathogenicity mechanisms and effector repertoire.</title>
        <authorList>
            <person name="Levesque C.A."/>
            <person name="Brouwer H."/>
            <person name="Cano L."/>
            <person name="Hamilton J.P."/>
            <person name="Holt C."/>
            <person name="Huitema E."/>
            <person name="Raffaele S."/>
            <person name="Robideau G.P."/>
            <person name="Thines M."/>
            <person name="Win J."/>
            <person name="Zerillo M.M."/>
            <person name="Beakes G.W."/>
            <person name="Boore J.L."/>
            <person name="Busam D."/>
            <person name="Dumas B."/>
            <person name="Ferriera S."/>
            <person name="Fuerstenberg S.I."/>
            <person name="Gachon C.M."/>
            <person name="Gaulin E."/>
            <person name="Govers F."/>
            <person name="Grenville-Briggs L."/>
            <person name="Horner N."/>
            <person name="Hostetler J."/>
            <person name="Jiang R.H."/>
            <person name="Johnson J."/>
            <person name="Krajaejun T."/>
            <person name="Lin H."/>
            <person name="Meijer H.J."/>
            <person name="Moore B."/>
            <person name="Morris P."/>
            <person name="Phuntmart V."/>
            <person name="Puiu D."/>
            <person name="Shetty J."/>
            <person name="Stajich J.E."/>
            <person name="Tripathy S."/>
            <person name="Wawra S."/>
            <person name="van West P."/>
            <person name="Whitty B.R."/>
            <person name="Coutinho P.M."/>
            <person name="Henrissat B."/>
            <person name="Martin F."/>
            <person name="Thomas P.D."/>
            <person name="Tyler B.M."/>
            <person name="De Vries R.P."/>
            <person name="Kamoun S."/>
            <person name="Yandell M."/>
            <person name="Tisserat N."/>
            <person name="Buell C.R."/>
        </authorList>
    </citation>
    <scope>NUCLEOTIDE SEQUENCE</scope>
    <source>
        <strain evidence="8">DAOM:BR144</strain>
    </source>
</reference>
<dbReference type="Pfam" id="PF03798">
    <property type="entry name" value="TRAM_LAG1_CLN8"/>
    <property type="match status" value="1"/>
</dbReference>
<dbReference type="InterPro" id="IPR006634">
    <property type="entry name" value="TLC-dom"/>
</dbReference>
<name>K3X2W5_GLOUD</name>
<evidence type="ECO:0000256" key="5">
    <source>
        <dbReference type="SAM" id="Phobius"/>
    </source>
</evidence>
<dbReference type="InterPro" id="IPR016439">
    <property type="entry name" value="Lag1/Lac1-like"/>
</dbReference>
<reference evidence="7" key="3">
    <citation type="submission" date="2015-02" db="UniProtKB">
        <authorList>
            <consortium name="EnsemblProtists"/>
        </authorList>
    </citation>
    <scope>IDENTIFICATION</scope>
    <source>
        <strain evidence="7">DAOM BR144</strain>
    </source>
</reference>
<dbReference type="GO" id="GO:0046513">
    <property type="term" value="P:ceramide biosynthetic process"/>
    <property type="evidence" value="ECO:0007669"/>
    <property type="project" value="InterPro"/>
</dbReference>
<evidence type="ECO:0000256" key="3">
    <source>
        <dbReference type="ARBA" id="ARBA00022989"/>
    </source>
</evidence>
<dbReference type="GO" id="GO:0016020">
    <property type="term" value="C:membrane"/>
    <property type="evidence" value="ECO:0007669"/>
    <property type="project" value="UniProtKB-SubCell"/>
</dbReference>
<dbReference type="HOGENOM" id="CLU_028277_6_0_1"/>
<dbReference type="Proteomes" id="UP000019132">
    <property type="component" value="Unassembled WGS sequence"/>
</dbReference>
<evidence type="ECO:0000313" key="7">
    <source>
        <dbReference type="EnsemblProtists" id="PYU1_T011564"/>
    </source>
</evidence>
<evidence type="ECO:0000313" key="8">
    <source>
        <dbReference type="Proteomes" id="UP000019132"/>
    </source>
</evidence>
<evidence type="ECO:0000259" key="6">
    <source>
        <dbReference type="Pfam" id="PF03798"/>
    </source>
</evidence>
<proteinExistence type="predicted"/>
<dbReference type="VEuPathDB" id="FungiDB:PYU1_G011538"/>
<accession>K3X2W5</accession>
<keyword evidence="8" id="KW-1185">Reference proteome</keyword>
<dbReference type="PANTHER" id="PTHR12560:SF67">
    <property type="entry name" value="TLC DOMAIN-CONTAINING PROTEIN"/>
    <property type="match status" value="1"/>
</dbReference>
<evidence type="ECO:0000256" key="2">
    <source>
        <dbReference type="ARBA" id="ARBA00022692"/>
    </source>
</evidence>
<keyword evidence="2 5" id="KW-0812">Transmembrane</keyword>
<dbReference type="GO" id="GO:0005783">
    <property type="term" value="C:endoplasmic reticulum"/>
    <property type="evidence" value="ECO:0007669"/>
    <property type="project" value="TreeGrafter"/>
</dbReference>
<comment type="subcellular location">
    <subcellularLocation>
        <location evidence="1">Membrane</location>
        <topology evidence="1">Multi-pass membrane protein</topology>
    </subcellularLocation>
</comment>
<dbReference type="PANTHER" id="PTHR12560">
    <property type="entry name" value="LONGEVITY ASSURANCE FACTOR 1 LAG1"/>
    <property type="match status" value="1"/>
</dbReference>
<organism evidence="7 8">
    <name type="scientific">Globisporangium ultimum (strain ATCC 200006 / CBS 805.95 / DAOM BR144)</name>
    <name type="common">Pythium ultimum</name>
    <dbReference type="NCBI Taxonomy" id="431595"/>
    <lineage>
        <taxon>Eukaryota</taxon>
        <taxon>Sar</taxon>
        <taxon>Stramenopiles</taxon>
        <taxon>Oomycota</taxon>
        <taxon>Peronosporomycetes</taxon>
        <taxon>Pythiales</taxon>
        <taxon>Pythiaceae</taxon>
        <taxon>Globisporangium</taxon>
    </lineage>
</organism>
<feature type="domain" description="TLC" evidence="6">
    <location>
        <begin position="2"/>
        <end position="118"/>
    </location>
</feature>
<keyword evidence="4 5" id="KW-0472">Membrane</keyword>
<evidence type="ECO:0000256" key="4">
    <source>
        <dbReference type="ARBA" id="ARBA00023136"/>
    </source>
</evidence>
<dbReference type="GO" id="GO:0050291">
    <property type="term" value="F:sphingosine N-acyltransferase activity"/>
    <property type="evidence" value="ECO:0007669"/>
    <property type="project" value="InterPro"/>
</dbReference>
<reference evidence="8" key="2">
    <citation type="submission" date="2010-04" db="EMBL/GenBank/DDBJ databases">
        <authorList>
            <person name="Buell R."/>
            <person name="Hamilton J."/>
            <person name="Hostetler J."/>
        </authorList>
    </citation>
    <scope>NUCLEOTIDE SEQUENCE [LARGE SCALE GENOMIC DNA]</scope>
    <source>
        <strain evidence="8">DAOM:BR144</strain>
    </source>
</reference>
<dbReference type="InParanoid" id="K3X2W5"/>
<feature type="transmembrane region" description="Helical" evidence="5">
    <location>
        <begin position="40"/>
        <end position="61"/>
    </location>
</feature>
<dbReference type="AlphaFoldDB" id="K3X2W5"/>
<dbReference type="EMBL" id="GL376571">
    <property type="status" value="NOT_ANNOTATED_CDS"/>
    <property type="molecule type" value="Genomic_DNA"/>
</dbReference>
<dbReference type="eggNOG" id="KOG1607">
    <property type="taxonomic scope" value="Eukaryota"/>
</dbReference>
<sequence>MTWLYAVGFLPVGVIVWLLHDVSGIPLDMLKMANYLKLEGACGLFLSELLFVAFVVNWDYFRLYLLPTKLLYTTLVENRMRLEDAHDFTNLPTVVAAFQRAARRALYLHIWWGFLIVRFVVGVVAKGAHETGKDEYEGSSSDSEAEHVVKGD</sequence>
<evidence type="ECO:0000256" key="1">
    <source>
        <dbReference type="ARBA" id="ARBA00004141"/>
    </source>
</evidence>
<protein>
    <recommendedName>
        <fullName evidence="6">TLC domain-containing protein</fullName>
    </recommendedName>
</protein>
<dbReference type="STRING" id="431595.K3X2W5"/>
<feature type="transmembrane region" description="Helical" evidence="5">
    <location>
        <begin position="106"/>
        <end position="125"/>
    </location>
</feature>
<dbReference type="EnsemblProtists" id="PYU1_T011564">
    <property type="protein sequence ID" value="PYU1_T011564"/>
    <property type="gene ID" value="PYU1_G011538"/>
</dbReference>
<keyword evidence="3 5" id="KW-1133">Transmembrane helix</keyword>